<accession>A0A2T2X9E5</accession>
<evidence type="ECO:0000313" key="3">
    <source>
        <dbReference type="EMBL" id="PSR31099.1"/>
    </source>
</evidence>
<evidence type="ECO:0000313" key="4">
    <source>
        <dbReference type="Proteomes" id="UP000242699"/>
    </source>
</evidence>
<proteinExistence type="predicted"/>
<gene>
    <name evidence="3" type="ORF">C7B43_03085</name>
</gene>
<name>A0A2T2X9E5_9FIRM</name>
<dbReference type="Proteomes" id="UP000242699">
    <property type="component" value="Unassembled WGS sequence"/>
</dbReference>
<dbReference type="InterPro" id="IPR008972">
    <property type="entry name" value="Cupredoxin"/>
</dbReference>
<evidence type="ECO:0000256" key="2">
    <source>
        <dbReference type="SAM" id="MobiDB-lite"/>
    </source>
</evidence>
<dbReference type="PROSITE" id="PS00079">
    <property type="entry name" value="MULTICOPPER_OXIDASE1"/>
    <property type="match status" value="1"/>
</dbReference>
<organism evidence="3 4">
    <name type="scientific">Sulfobacillus benefaciens</name>
    <dbReference type="NCBI Taxonomy" id="453960"/>
    <lineage>
        <taxon>Bacteria</taxon>
        <taxon>Bacillati</taxon>
        <taxon>Bacillota</taxon>
        <taxon>Clostridia</taxon>
        <taxon>Eubacteriales</taxon>
        <taxon>Clostridiales Family XVII. Incertae Sedis</taxon>
        <taxon>Sulfobacillus</taxon>
    </lineage>
</organism>
<evidence type="ECO:0008006" key="5">
    <source>
        <dbReference type="Google" id="ProtNLM"/>
    </source>
</evidence>
<dbReference type="InterPro" id="IPR033138">
    <property type="entry name" value="Cu_oxidase_CS"/>
</dbReference>
<reference evidence="3 4" key="1">
    <citation type="journal article" date="2014" name="BMC Genomics">
        <title>Comparison of environmental and isolate Sulfobacillus genomes reveals diverse carbon, sulfur, nitrogen, and hydrogen metabolisms.</title>
        <authorList>
            <person name="Justice N.B."/>
            <person name="Norman A."/>
            <person name="Brown C.T."/>
            <person name="Singh A."/>
            <person name="Thomas B.C."/>
            <person name="Banfield J.F."/>
        </authorList>
    </citation>
    <scope>NUCLEOTIDE SEQUENCE [LARGE SCALE GENOMIC DNA]</scope>
    <source>
        <strain evidence="3">AMDSBA1</strain>
    </source>
</reference>
<evidence type="ECO:0000256" key="1">
    <source>
        <dbReference type="ARBA" id="ARBA00022723"/>
    </source>
</evidence>
<feature type="region of interest" description="Disordered" evidence="2">
    <location>
        <begin position="1"/>
        <end position="24"/>
    </location>
</feature>
<keyword evidence="1" id="KW-0479">Metal-binding</keyword>
<protein>
    <recommendedName>
        <fullName evidence="5">Blue (type 1) copper domain-containing protein</fullName>
    </recommendedName>
</protein>
<dbReference type="EMBL" id="PXYT01000004">
    <property type="protein sequence ID" value="PSR31099.1"/>
    <property type="molecule type" value="Genomic_DNA"/>
</dbReference>
<dbReference type="Gene3D" id="2.60.40.420">
    <property type="entry name" value="Cupredoxins - blue copper proteins"/>
    <property type="match status" value="1"/>
</dbReference>
<dbReference type="GO" id="GO:0046872">
    <property type="term" value="F:metal ion binding"/>
    <property type="evidence" value="ECO:0007669"/>
    <property type="project" value="UniProtKB-KW"/>
</dbReference>
<dbReference type="SUPFAM" id="SSF49503">
    <property type="entry name" value="Cupredoxins"/>
    <property type="match status" value="1"/>
</dbReference>
<dbReference type="AlphaFoldDB" id="A0A2T2X9E5"/>
<comment type="caution">
    <text evidence="3">The sequence shown here is derived from an EMBL/GenBank/DDBJ whole genome shotgun (WGS) entry which is preliminary data.</text>
</comment>
<sequence length="163" mass="17828">MDDEWQSAGSENAANAELVSSAPVDASVDSEESRIIFQTKRVNLAIAVLPNAFDDARFHIGGMDDPRIITPLGSEIVLNVYNQDGLRSHGWKLIRRTPPFPSPEKAASDPPAFQGAEISHIPPNEQGTAHFIVDQPGVYTYICPELNDHDIGLYGIWEVVPGH</sequence>